<dbReference type="EMBL" id="JACGWN010000016">
    <property type="protein sequence ID" value="KAL0394787.1"/>
    <property type="molecule type" value="Genomic_DNA"/>
</dbReference>
<dbReference type="AlphaFoldDB" id="A0AAW2SQS9"/>
<proteinExistence type="predicted"/>
<dbReference type="PANTHER" id="PTHR10775:SF185">
    <property type="entry name" value="OS08G0208400 PROTEIN"/>
    <property type="match status" value="1"/>
</dbReference>
<accession>A0AAW2SQS9</accession>
<evidence type="ECO:0000313" key="1">
    <source>
        <dbReference type="EMBL" id="KAL0394787.1"/>
    </source>
</evidence>
<dbReference type="PANTHER" id="PTHR10775">
    <property type="entry name" value="OS08G0208400 PROTEIN"/>
    <property type="match status" value="1"/>
</dbReference>
<reference evidence="1" key="1">
    <citation type="submission" date="2020-06" db="EMBL/GenBank/DDBJ databases">
        <authorList>
            <person name="Li T."/>
            <person name="Hu X."/>
            <person name="Zhang T."/>
            <person name="Song X."/>
            <person name="Zhang H."/>
            <person name="Dai N."/>
            <person name="Sheng W."/>
            <person name="Hou X."/>
            <person name="Wei L."/>
        </authorList>
    </citation>
    <scope>NUCLEOTIDE SEQUENCE</scope>
    <source>
        <strain evidence="1">KEN1</strain>
        <tissue evidence="1">Leaf</tissue>
    </source>
</reference>
<reference evidence="1" key="2">
    <citation type="journal article" date="2024" name="Plant">
        <title>Genomic evolution and insights into agronomic trait innovations of Sesamum species.</title>
        <authorList>
            <person name="Miao H."/>
            <person name="Wang L."/>
            <person name="Qu L."/>
            <person name="Liu H."/>
            <person name="Sun Y."/>
            <person name="Le M."/>
            <person name="Wang Q."/>
            <person name="Wei S."/>
            <person name="Zheng Y."/>
            <person name="Lin W."/>
            <person name="Duan Y."/>
            <person name="Cao H."/>
            <person name="Xiong S."/>
            <person name="Wang X."/>
            <person name="Wei L."/>
            <person name="Li C."/>
            <person name="Ma Q."/>
            <person name="Ju M."/>
            <person name="Zhao R."/>
            <person name="Li G."/>
            <person name="Mu C."/>
            <person name="Tian Q."/>
            <person name="Mei H."/>
            <person name="Zhang T."/>
            <person name="Gao T."/>
            <person name="Zhang H."/>
        </authorList>
    </citation>
    <scope>NUCLEOTIDE SEQUENCE</scope>
    <source>
        <strain evidence="1">KEN1</strain>
    </source>
</reference>
<organism evidence="1">
    <name type="scientific">Sesamum latifolium</name>
    <dbReference type="NCBI Taxonomy" id="2727402"/>
    <lineage>
        <taxon>Eukaryota</taxon>
        <taxon>Viridiplantae</taxon>
        <taxon>Streptophyta</taxon>
        <taxon>Embryophyta</taxon>
        <taxon>Tracheophyta</taxon>
        <taxon>Spermatophyta</taxon>
        <taxon>Magnoliopsida</taxon>
        <taxon>eudicotyledons</taxon>
        <taxon>Gunneridae</taxon>
        <taxon>Pentapetalae</taxon>
        <taxon>asterids</taxon>
        <taxon>lamiids</taxon>
        <taxon>Lamiales</taxon>
        <taxon>Pedaliaceae</taxon>
        <taxon>Sesamum</taxon>
    </lineage>
</organism>
<dbReference type="Pfam" id="PF02992">
    <property type="entry name" value="Transposase_21"/>
    <property type="match status" value="2"/>
</dbReference>
<protein>
    <submittedName>
        <fullName evidence="1">Uncharacterized protein</fullName>
    </submittedName>
</protein>
<gene>
    <name evidence="1" type="ORF">Slati_4444900</name>
</gene>
<sequence>MPRDHSFPVDYYNTKKLIRDLGLPMEKIVACKNCCMCWKDDIDLDYCKFYGEARYKPTRERNHNRKKTPYAVLRYLLIISRLQRLYASQVAAEQMTWHANHHTEEASMCHPSDAEAWRHFDRTHPNFSAEPRNVRLARRIQNIIDVYLEPLIEELQNLWHVGVLTRDSARDETFVMRAPLMWTVNDLPAYRMGSGLSSAGVMGCPICMEDIRAFYLQNDRKACYFDCHIQFLLLSSLSLRCGSGASKKRWLSGSERHIIETYILTNCEVVTPYYESFLNELYEHYDSVTPLLGN</sequence>
<dbReference type="InterPro" id="IPR004242">
    <property type="entry name" value="Transposase_21"/>
</dbReference>
<comment type="caution">
    <text evidence="1">The sequence shown here is derived from an EMBL/GenBank/DDBJ whole genome shotgun (WGS) entry which is preliminary data.</text>
</comment>
<name>A0AAW2SQS9_9LAMI</name>